<keyword evidence="5" id="KW-0472">Membrane</keyword>
<evidence type="ECO:0000256" key="5">
    <source>
        <dbReference type="ARBA" id="ARBA00023136"/>
    </source>
</evidence>
<evidence type="ECO:0000313" key="7">
    <source>
        <dbReference type="Ensembl" id="ENSCMIP00000030427.1"/>
    </source>
</evidence>
<evidence type="ECO:0000313" key="8">
    <source>
        <dbReference type="Proteomes" id="UP000314986"/>
    </source>
</evidence>
<protein>
    <submittedName>
        <fullName evidence="7">Hyccin PI4KA lipid kinase complex subunit 2</fullName>
    </submittedName>
</protein>
<dbReference type="STRING" id="7868.ENSCMIP00000030427"/>
<dbReference type="GO" id="GO:0072659">
    <property type="term" value="P:protein localization to plasma membrane"/>
    <property type="evidence" value="ECO:0007669"/>
    <property type="project" value="TreeGrafter"/>
</dbReference>
<evidence type="ECO:0000256" key="3">
    <source>
        <dbReference type="ARBA" id="ARBA00022475"/>
    </source>
</evidence>
<dbReference type="AlphaFoldDB" id="A0A4W3IMP1"/>
<dbReference type="InterPro" id="IPR018619">
    <property type="entry name" value="Hyccin"/>
</dbReference>
<name>A0A4W3IMP1_CALMI</name>
<dbReference type="PANTHER" id="PTHR31220:SF3">
    <property type="entry name" value="HYCCIN 2"/>
    <property type="match status" value="1"/>
</dbReference>
<proteinExistence type="inferred from homology"/>
<reference evidence="8" key="1">
    <citation type="journal article" date="2006" name="Science">
        <title>Ancient noncoding elements conserved in the human genome.</title>
        <authorList>
            <person name="Venkatesh B."/>
            <person name="Kirkness E.F."/>
            <person name="Loh Y.H."/>
            <person name="Halpern A.L."/>
            <person name="Lee A.P."/>
            <person name="Johnson J."/>
            <person name="Dandona N."/>
            <person name="Viswanathan L.D."/>
            <person name="Tay A."/>
            <person name="Venter J.C."/>
            <person name="Strausberg R.L."/>
            <person name="Brenner S."/>
        </authorList>
    </citation>
    <scope>NUCLEOTIDE SEQUENCE [LARGE SCALE GENOMIC DNA]</scope>
</reference>
<dbReference type="PANTHER" id="PTHR31220">
    <property type="entry name" value="HYCCIN RELATED"/>
    <property type="match status" value="1"/>
</dbReference>
<dbReference type="Proteomes" id="UP000314986">
    <property type="component" value="Unassembled WGS sequence"/>
</dbReference>
<comment type="similarity">
    <text evidence="6">Belongs to the Hyccin family.</text>
</comment>
<keyword evidence="4" id="KW-0963">Cytoplasm</keyword>
<accession>A0A4W3IMP1</accession>
<reference evidence="7" key="4">
    <citation type="submission" date="2025-08" db="UniProtKB">
        <authorList>
            <consortium name="Ensembl"/>
        </authorList>
    </citation>
    <scope>IDENTIFICATION</scope>
</reference>
<reference evidence="8" key="3">
    <citation type="journal article" date="2014" name="Nature">
        <title>Elephant shark genome provides unique insights into gnathostome evolution.</title>
        <authorList>
            <consortium name="International Elephant Shark Genome Sequencing Consortium"/>
            <person name="Venkatesh B."/>
            <person name="Lee A.P."/>
            <person name="Ravi V."/>
            <person name="Maurya A.K."/>
            <person name="Lian M.M."/>
            <person name="Swann J.B."/>
            <person name="Ohta Y."/>
            <person name="Flajnik M.F."/>
            <person name="Sutoh Y."/>
            <person name="Kasahara M."/>
            <person name="Hoon S."/>
            <person name="Gangu V."/>
            <person name="Roy S.W."/>
            <person name="Irimia M."/>
            <person name="Korzh V."/>
            <person name="Kondrychyn I."/>
            <person name="Lim Z.W."/>
            <person name="Tay B.H."/>
            <person name="Tohari S."/>
            <person name="Kong K.W."/>
            <person name="Ho S."/>
            <person name="Lorente-Galdos B."/>
            <person name="Quilez J."/>
            <person name="Marques-Bonet T."/>
            <person name="Raney B.J."/>
            <person name="Ingham P.W."/>
            <person name="Tay A."/>
            <person name="Hillier L.W."/>
            <person name="Minx P."/>
            <person name="Boehm T."/>
            <person name="Wilson R.K."/>
            <person name="Brenner S."/>
            <person name="Warren W.C."/>
        </authorList>
    </citation>
    <scope>NUCLEOTIDE SEQUENCE [LARGE SCALE GENOMIC DNA]</scope>
</reference>
<dbReference type="Pfam" id="PF09790">
    <property type="entry name" value="Hyccin"/>
    <property type="match status" value="1"/>
</dbReference>
<evidence type="ECO:0000256" key="1">
    <source>
        <dbReference type="ARBA" id="ARBA00004236"/>
    </source>
</evidence>
<keyword evidence="3" id="KW-1003">Cell membrane</keyword>
<dbReference type="InParanoid" id="A0A4W3IMP1"/>
<reference evidence="8" key="2">
    <citation type="journal article" date="2007" name="PLoS Biol.">
        <title>Survey sequencing and comparative analysis of the elephant shark (Callorhinchus milii) genome.</title>
        <authorList>
            <person name="Venkatesh B."/>
            <person name="Kirkness E.F."/>
            <person name="Loh Y.H."/>
            <person name="Halpern A.L."/>
            <person name="Lee A.P."/>
            <person name="Johnson J."/>
            <person name="Dandona N."/>
            <person name="Viswanathan L.D."/>
            <person name="Tay A."/>
            <person name="Venter J.C."/>
            <person name="Strausberg R.L."/>
            <person name="Brenner S."/>
        </authorList>
    </citation>
    <scope>NUCLEOTIDE SEQUENCE [LARGE SCALE GENOMIC DNA]</scope>
</reference>
<dbReference type="Ensembl" id="ENSCMIT00000030894.1">
    <property type="protein sequence ID" value="ENSCMIP00000030427.1"/>
    <property type="gene ID" value="ENSCMIG00000013096.1"/>
</dbReference>
<evidence type="ECO:0000256" key="2">
    <source>
        <dbReference type="ARBA" id="ARBA00004514"/>
    </source>
</evidence>
<dbReference type="GO" id="GO:0005829">
    <property type="term" value="C:cytosol"/>
    <property type="evidence" value="ECO:0007669"/>
    <property type="project" value="UniProtKB-SubCell"/>
</dbReference>
<sequence length="255" mass="28800">MIWGFLRVTASRDRQSNGCIEALLLGIYNLEIVDKDGNNKVLSFTIPSLSKPSVYHEPSSIGSMALTEGALSQHDLLRVVYSDLHPQRENFTAQNRFDVLSFLMLCYNSAIVCMPSSSYQSLCNMCSRLCVTGFPRQRQKGWKDPCGRVVLDPDFMVQMLTAVFHTIYNGEWELGQVALEDIIYRAQLELYSQPLLVANAMRSSLPFDAPDVSQVSRKCLQVDVTPTVPRISHTAVTTASIRRHRWKREGKLPLQ</sequence>
<dbReference type="GO" id="GO:0046854">
    <property type="term" value="P:phosphatidylinositol phosphate biosynthetic process"/>
    <property type="evidence" value="ECO:0007669"/>
    <property type="project" value="TreeGrafter"/>
</dbReference>
<dbReference type="GO" id="GO:0005886">
    <property type="term" value="C:plasma membrane"/>
    <property type="evidence" value="ECO:0007669"/>
    <property type="project" value="UniProtKB-SubCell"/>
</dbReference>
<evidence type="ECO:0000256" key="6">
    <source>
        <dbReference type="ARBA" id="ARBA00034482"/>
    </source>
</evidence>
<organism evidence="7 8">
    <name type="scientific">Callorhinchus milii</name>
    <name type="common">Ghost shark</name>
    <dbReference type="NCBI Taxonomy" id="7868"/>
    <lineage>
        <taxon>Eukaryota</taxon>
        <taxon>Metazoa</taxon>
        <taxon>Chordata</taxon>
        <taxon>Craniata</taxon>
        <taxon>Vertebrata</taxon>
        <taxon>Chondrichthyes</taxon>
        <taxon>Holocephali</taxon>
        <taxon>Chimaeriformes</taxon>
        <taxon>Callorhinchidae</taxon>
        <taxon>Callorhinchus</taxon>
    </lineage>
</organism>
<dbReference type="OMA" id="PHYESIN"/>
<evidence type="ECO:0000256" key="4">
    <source>
        <dbReference type="ARBA" id="ARBA00022490"/>
    </source>
</evidence>
<comment type="subcellular location">
    <subcellularLocation>
        <location evidence="1">Cell membrane</location>
    </subcellularLocation>
    <subcellularLocation>
        <location evidence="2">Cytoplasm</location>
        <location evidence="2">Cytosol</location>
    </subcellularLocation>
</comment>
<dbReference type="GeneTree" id="ENSGT00390000011295"/>
<reference evidence="7" key="5">
    <citation type="submission" date="2025-09" db="UniProtKB">
        <authorList>
            <consortium name="Ensembl"/>
        </authorList>
    </citation>
    <scope>IDENTIFICATION</scope>
</reference>
<keyword evidence="8" id="KW-1185">Reference proteome</keyword>